<dbReference type="Gene3D" id="2.60.40.1490">
    <property type="entry name" value="Histone chaperone ASF1-like"/>
    <property type="match status" value="1"/>
</dbReference>
<keyword evidence="4" id="KW-0804">Transcription</keyword>
<evidence type="ECO:0000256" key="5">
    <source>
        <dbReference type="ARBA" id="ARBA00023186"/>
    </source>
</evidence>
<evidence type="ECO:0000256" key="1">
    <source>
        <dbReference type="ARBA" id="ARBA00004123"/>
    </source>
</evidence>
<dbReference type="InterPro" id="IPR036747">
    <property type="entry name" value="ASF1-like_sf"/>
</dbReference>
<accession>A0ABM1BTA4</accession>
<feature type="compositionally biased region" description="Polar residues" evidence="7">
    <location>
        <begin position="170"/>
        <end position="180"/>
    </location>
</feature>
<evidence type="ECO:0000256" key="2">
    <source>
        <dbReference type="ARBA" id="ARBA00006051"/>
    </source>
</evidence>
<organism evidence="8 9">
    <name type="scientific">Limulus polyphemus</name>
    <name type="common">Atlantic horseshoe crab</name>
    <dbReference type="NCBI Taxonomy" id="6850"/>
    <lineage>
        <taxon>Eukaryota</taxon>
        <taxon>Metazoa</taxon>
        <taxon>Ecdysozoa</taxon>
        <taxon>Arthropoda</taxon>
        <taxon>Chelicerata</taxon>
        <taxon>Merostomata</taxon>
        <taxon>Xiphosura</taxon>
        <taxon>Limulidae</taxon>
        <taxon>Limulus</taxon>
    </lineage>
</organism>
<evidence type="ECO:0000256" key="3">
    <source>
        <dbReference type="ARBA" id="ARBA00023015"/>
    </source>
</evidence>
<feature type="compositionally biased region" description="Polar residues" evidence="7">
    <location>
        <begin position="191"/>
        <end position="200"/>
    </location>
</feature>
<evidence type="ECO:0000313" key="8">
    <source>
        <dbReference type="Proteomes" id="UP000694941"/>
    </source>
</evidence>
<name>A0ABM1BTA4_LIMPO</name>
<dbReference type="SUPFAM" id="SSF101546">
    <property type="entry name" value="ASF1-like"/>
    <property type="match status" value="1"/>
</dbReference>
<feature type="region of interest" description="Disordered" evidence="7">
    <location>
        <begin position="163"/>
        <end position="200"/>
    </location>
</feature>
<keyword evidence="6" id="KW-0539">Nucleus</keyword>
<comment type="subcellular location">
    <subcellularLocation>
        <location evidence="1">Nucleus</location>
    </subcellularLocation>
</comment>
<reference evidence="9" key="1">
    <citation type="submission" date="2025-08" db="UniProtKB">
        <authorList>
            <consortium name="RefSeq"/>
        </authorList>
    </citation>
    <scope>IDENTIFICATION</scope>
    <source>
        <tissue evidence="9">Muscle</tissue>
    </source>
</reference>
<gene>
    <name evidence="9" type="primary">LOC106472161</name>
</gene>
<dbReference type="InterPro" id="IPR006818">
    <property type="entry name" value="ASF1-like"/>
</dbReference>
<keyword evidence="5" id="KW-0143">Chaperone</keyword>
<protein>
    <submittedName>
        <fullName evidence="9">Histone chaperone asf1-like</fullName>
    </submittedName>
</protein>
<evidence type="ECO:0000313" key="9">
    <source>
        <dbReference type="RefSeq" id="XP_013788243.1"/>
    </source>
</evidence>
<keyword evidence="3" id="KW-0805">Transcription regulation</keyword>
<proteinExistence type="inferred from homology"/>
<evidence type="ECO:0000256" key="4">
    <source>
        <dbReference type="ARBA" id="ARBA00023163"/>
    </source>
</evidence>
<sequence>MAKVHVCNVNVLDNPSLFYNPFQFEITFECIEDLKEDLEWKIIYVGSAESEDYDQVLDTVFVGPVPEGKHMFVFQADPPDPAKIPVQDAVGVTVVLLTCSYRGKEFIRVGYYVNNEYGDAELRENPPSVPQFDKLQRNILATSPRVTRFKIDWNDNVMEEVNGAGEKNSTESNHIQQSEDSIGALKPAASYDSSQSMEVT</sequence>
<dbReference type="PANTHER" id="PTHR12040">
    <property type="entry name" value="ANTI-SILENCING PROTEIN 1"/>
    <property type="match status" value="1"/>
</dbReference>
<evidence type="ECO:0000256" key="6">
    <source>
        <dbReference type="ARBA" id="ARBA00023242"/>
    </source>
</evidence>
<dbReference type="Pfam" id="PF04729">
    <property type="entry name" value="ASF1_hist_chap"/>
    <property type="match status" value="1"/>
</dbReference>
<dbReference type="GeneID" id="106472161"/>
<keyword evidence="8" id="KW-1185">Reference proteome</keyword>
<comment type="similarity">
    <text evidence="2">Belongs to the ASF1 family.</text>
</comment>
<evidence type="ECO:0000256" key="7">
    <source>
        <dbReference type="SAM" id="MobiDB-lite"/>
    </source>
</evidence>
<dbReference type="PANTHER" id="PTHR12040:SF0">
    <property type="entry name" value="HISTONE CHAPERONE ASF1"/>
    <property type="match status" value="1"/>
</dbReference>
<dbReference type="Proteomes" id="UP000694941">
    <property type="component" value="Unplaced"/>
</dbReference>
<dbReference type="RefSeq" id="XP_013788243.1">
    <property type="nucleotide sequence ID" value="XM_013932789.2"/>
</dbReference>